<gene>
    <name evidence="6" type="ORF">PG994_003806</name>
</gene>
<accession>A0ABR1W2Z8</accession>
<dbReference type="PANTHER" id="PTHR23236:SF119">
    <property type="entry name" value="NUCLEAR RNA-BINDING PROTEIN SART-3"/>
    <property type="match status" value="1"/>
</dbReference>
<dbReference type="Pfam" id="PF00076">
    <property type="entry name" value="RRM_1"/>
    <property type="match status" value="2"/>
</dbReference>
<organism evidence="6 7">
    <name type="scientific">Apiospora phragmitis</name>
    <dbReference type="NCBI Taxonomy" id="2905665"/>
    <lineage>
        <taxon>Eukaryota</taxon>
        <taxon>Fungi</taxon>
        <taxon>Dikarya</taxon>
        <taxon>Ascomycota</taxon>
        <taxon>Pezizomycotina</taxon>
        <taxon>Sordariomycetes</taxon>
        <taxon>Xylariomycetidae</taxon>
        <taxon>Amphisphaeriales</taxon>
        <taxon>Apiosporaceae</taxon>
        <taxon>Apiospora</taxon>
    </lineage>
</organism>
<evidence type="ECO:0000256" key="3">
    <source>
        <dbReference type="PROSITE-ProRule" id="PRU00176"/>
    </source>
</evidence>
<feature type="compositionally biased region" description="Basic and acidic residues" evidence="4">
    <location>
        <begin position="49"/>
        <end position="58"/>
    </location>
</feature>
<evidence type="ECO:0000256" key="4">
    <source>
        <dbReference type="SAM" id="MobiDB-lite"/>
    </source>
</evidence>
<dbReference type="InterPro" id="IPR012677">
    <property type="entry name" value="Nucleotide-bd_a/b_plait_sf"/>
</dbReference>
<evidence type="ECO:0000259" key="5">
    <source>
        <dbReference type="PROSITE" id="PS50102"/>
    </source>
</evidence>
<dbReference type="PANTHER" id="PTHR23236">
    <property type="entry name" value="EUKARYOTIC TRANSLATION INITIATION FACTOR 4B/4H"/>
    <property type="match status" value="1"/>
</dbReference>
<feature type="compositionally biased region" description="Low complexity" evidence="4">
    <location>
        <begin position="35"/>
        <end position="48"/>
    </location>
</feature>
<dbReference type="Proteomes" id="UP001480595">
    <property type="component" value="Unassembled WGS sequence"/>
</dbReference>
<comment type="caution">
    <text evidence="6">The sequence shown here is derived from an EMBL/GenBank/DDBJ whole genome shotgun (WGS) entry which is preliminary data.</text>
</comment>
<dbReference type="SUPFAM" id="SSF54928">
    <property type="entry name" value="RNA-binding domain, RBD"/>
    <property type="match status" value="2"/>
</dbReference>
<dbReference type="InterPro" id="IPR035979">
    <property type="entry name" value="RBD_domain_sf"/>
</dbReference>
<dbReference type="SMART" id="SM00360">
    <property type="entry name" value="RRM"/>
    <property type="match status" value="2"/>
</dbReference>
<feature type="domain" description="RRM" evidence="5">
    <location>
        <begin position="226"/>
        <end position="313"/>
    </location>
</feature>
<evidence type="ECO:0000256" key="1">
    <source>
        <dbReference type="ARBA" id="ARBA00022737"/>
    </source>
</evidence>
<feature type="compositionally biased region" description="Basic and acidic residues" evidence="4">
    <location>
        <begin position="170"/>
        <end position="186"/>
    </location>
</feature>
<keyword evidence="7" id="KW-1185">Reference proteome</keyword>
<feature type="domain" description="RRM" evidence="5">
    <location>
        <begin position="71"/>
        <end position="153"/>
    </location>
</feature>
<dbReference type="CDD" id="cd00590">
    <property type="entry name" value="RRM_SF"/>
    <property type="match status" value="2"/>
</dbReference>
<evidence type="ECO:0000313" key="6">
    <source>
        <dbReference type="EMBL" id="KAK8076534.1"/>
    </source>
</evidence>
<dbReference type="GeneID" id="92088278"/>
<evidence type="ECO:0000256" key="2">
    <source>
        <dbReference type="ARBA" id="ARBA00022884"/>
    </source>
</evidence>
<dbReference type="EMBL" id="JAQQWL010000004">
    <property type="protein sequence ID" value="KAK8076534.1"/>
    <property type="molecule type" value="Genomic_DNA"/>
</dbReference>
<feature type="region of interest" description="Disordered" evidence="4">
    <location>
        <begin position="1"/>
        <end position="65"/>
    </location>
</feature>
<keyword evidence="2 3" id="KW-0694">RNA-binding</keyword>
<evidence type="ECO:0000313" key="7">
    <source>
        <dbReference type="Proteomes" id="UP001480595"/>
    </source>
</evidence>
<reference evidence="6 7" key="1">
    <citation type="submission" date="2023-01" db="EMBL/GenBank/DDBJ databases">
        <title>Analysis of 21 Apiospora genomes using comparative genomics revels a genus with tremendous synthesis potential of carbohydrate active enzymes and secondary metabolites.</title>
        <authorList>
            <person name="Sorensen T."/>
        </authorList>
    </citation>
    <scope>NUCLEOTIDE SEQUENCE [LARGE SCALE GENOMIC DNA]</scope>
    <source>
        <strain evidence="6 7">CBS 135458</strain>
    </source>
</reference>
<dbReference type="PROSITE" id="PS50102">
    <property type="entry name" value="RRM"/>
    <property type="match status" value="2"/>
</dbReference>
<name>A0ABR1W2Z8_9PEZI</name>
<dbReference type="Gene3D" id="3.30.70.330">
    <property type="match status" value="2"/>
</dbReference>
<protein>
    <submittedName>
        <fullName evidence="6">RNA recognition domain-containing protein</fullName>
    </submittedName>
</protein>
<proteinExistence type="predicted"/>
<dbReference type="RefSeq" id="XP_066719493.1">
    <property type="nucleotide sequence ID" value="XM_066855215.1"/>
</dbReference>
<keyword evidence="1" id="KW-0677">Repeat</keyword>
<dbReference type="InterPro" id="IPR000504">
    <property type="entry name" value="RRM_dom"/>
</dbReference>
<feature type="region of interest" description="Disordered" evidence="4">
    <location>
        <begin position="152"/>
        <end position="209"/>
    </location>
</feature>
<sequence>MTDPAGNWRDASSWRSPSAGGNPPSSTWRQRERNNPTNSSVSRNNSSRPGDRPARGGQEDSATAQAIAEGRRIYLGNLVYSAKPEDVEAMLEEHGCKGPDYKNTHISVDPFSGRNPGYCFVEFATKEAADAAMTGLEGMPLFDRPVKCRPCLPKGAPRRTDSDGNSPAADGERYERRSDRPREGGAREGNPSRWGNWGGSGDREGGRSSFATKSYYERSKAQEEGRQVYVGGLPRMLDQAENDVEMRELFNGFEVEMVSKRISPKTPSAPGTDERRNFCFLDFASADQAQAAVNALDGSEHRGANIKVSIAVPRAERAPAQSYQS</sequence>